<reference evidence="2" key="1">
    <citation type="journal article" date="2018" name="DNA Res.">
        <title>Multiple hybrid de novo genome assembly of finger millet, an orphan allotetraploid crop.</title>
        <authorList>
            <person name="Hatakeyama M."/>
            <person name="Aluri S."/>
            <person name="Balachadran M.T."/>
            <person name="Sivarajan S.R."/>
            <person name="Patrignani A."/>
            <person name="Gruter S."/>
            <person name="Poveda L."/>
            <person name="Shimizu-Inatsugi R."/>
            <person name="Baeten J."/>
            <person name="Francoijs K.J."/>
            <person name="Nataraja K.N."/>
            <person name="Reddy Y.A.N."/>
            <person name="Phadnis S."/>
            <person name="Ravikumar R.L."/>
            <person name="Schlapbach R."/>
            <person name="Sreeman S.M."/>
            <person name="Shimizu K.K."/>
        </authorList>
    </citation>
    <scope>NUCLEOTIDE SEQUENCE</scope>
</reference>
<dbReference type="EMBL" id="BQKI01000004">
    <property type="protein sequence ID" value="GJM93474.1"/>
    <property type="molecule type" value="Genomic_DNA"/>
</dbReference>
<organism evidence="2 3">
    <name type="scientific">Eleusine coracana subsp. coracana</name>
    <dbReference type="NCBI Taxonomy" id="191504"/>
    <lineage>
        <taxon>Eukaryota</taxon>
        <taxon>Viridiplantae</taxon>
        <taxon>Streptophyta</taxon>
        <taxon>Embryophyta</taxon>
        <taxon>Tracheophyta</taxon>
        <taxon>Spermatophyta</taxon>
        <taxon>Magnoliopsida</taxon>
        <taxon>Liliopsida</taxon>
        <taxon>Poales</taxon>
        <taxon>Poaceae</taxon>
        <taxon>PACMAD clade</taxon>
        <taxon>Chloridoideae</taxon>
        <taxon>Cynodonteae</taxon>
        <taxon>Eleusininae</taxon>
        <taxon>Eleusine</taxon>
    </lineage>
</organism>
<dbReference type="PANTHER" id="PTHR47184">
    <property type="entry name" value="PHOSPHATIDYLINOSITOL 3-AND 4-KINASE FAMILY PROTEIN-RELATED"/>
    <property type="match status" value="1"/>
</dbReference>
<proteinExistence type="predicted"/>
<dbReference type="Proteomes" id="UP001054889">
    <property type="component" value="Unassembled WGS sequence"/>
</dbReference>
<sequence>MEFGADGPRWPHLRGEAAESLLSPPPIDRGEVASPRYDSSRALRLLRELGTNVREDFVVLMPNLLSFLKHDDPAVVKQSIASGTNLFATVLEEMALQVVLVKNRCLSMNKSTVVTTNRCDVAVVIE</sequence>
<dbReference type="Gene3D" id="1.25.10.10">
    <property type="entry name" value="Leucine-rich Repeat Variant"/>
    <property type="match status" value="1"/>
</dbReference>
<dbReference type="PANTHER" id="PTHR47184:SF3">
    <property type="entry name" value="PHOSPHATIDYLINOSITOL 3-AND 4-KINASE FAMILY PROTEIN-RELATED"/>
    <property type="match status" value="1"/>
</dbReference>
<dbReference type="AlphaFoldDB" id="A0AAV5C5M8"/>
<evidence type="ECO:0000313" key="2">
    <source>
        <dbReference type="EMBL" id="GJM93474.1"/>
    </source>
</evidence>
<name>A0AAV5C5M8_ELECO</name>
<evidence type="ECO:0000313" key="3">
    <source>
        <dbReference type="Proteomes" id="UP001054889"/>
    </source>
</evidence>
<accession>A0AAV5C5M8</accession>
<comment type="caution">
    <text evidence="2">The sequence shown here is derived from an EMBL/GenBank/DDBJ whole genome shotgun (WGS) entry which is preliminary data.</text>
</comment>
<dbReference type="InterPro" id="IPR011989">
    <property type="entry name" value="ARM-like"/>
</dbReference>
<protein>
    <submittedName>
        <fullName evidence="2">Uncharacterized protein</fullName>
    </submittedName>
</protein>
<reference evidence="2" key="2">
    <citation type="submission" date="2021-12" db="EMBL/GenBank/DDBJ databases">
        <title>Resequencing data analysis of finger millet.</title>
        <authorList>
            <person name="Hatakeyama M."/>
            <person name="Aluri S."/>
            <person name="Balachadran M.T."/>
            <person name="Sivarajan S.R."/>
            <person name="Poveda L."/>
            <person name="Shimizu-Inatsugi R."/>
            <person name="Schlapbach R."/>
            <person name="Sreeman S.M."/>
            <person name="Shimizu K.K."/>
        </authorList>
    </citation>
    <scope>NUCLEOTIDE SEQUENCE</scope>
</reference>
<gene>
    <name evidence="2" type="primary">ga10033</name>
    <name evidence="2" type="ORF">PR202_ga10033</name>
</gene>
<keyword evidence="3" id="KW-1185">Reference proteome</keyword>
<evidence type="ECO:0000256" key="1">
    <source>
        <dbReference type="SAM" id="MobiDB-lite"/>
    </source>
</evidence>
<feature type="region of interest" description="Disordered" evidence="1">
    <location>
        <begin position="16"/>
        <end position="36"/>
    </location>
</feature>